<dbReference type="SUPFAM" id="SSF47473">
    <property type="entry name" value="EF-hand"/>
    <property type="match status" value="1"/>
</dbReference>
<dbReference type="InterPro" id="IPR011992">
    <property type="entry name" value="EF-hand-dom_pair"/>
</dbReference>
<feature type="transmembrane region" description="Helical" evidence="2">
    <location>
        <begin position="35"/>
        <end position="56"/>
    </location>
</feature>
<feature type="domain" description="EF-hand" evidence="3">
    <location>
        <begin position="123"/>
        <end position="158"/>
    </location>
</feature>
<evidence type="ECO:0000313" key="4">
    <source>
        <dbReference type="EMBL" id="CAD9377332.1"/>
    </source>
</evidence>
<keyword evidence="1" id="KW-0106">Calcium</keyword>
<keyword evidence="2" id="KW-1133">Transmembrane helix</keyword>
<gene>
    <name evidence="4" type="ORF">AAND1436_LOCUS6706</name>
</gene>
<dbReference type="InterPro" id="IPR018247">
    <property type="entry name" value="EF_Hand_1_Ca_BS"/>
</dbReference>
<accession>A0A7S2F6P0</accession>
<dbReference type="SMART" id="SM00054">
    <property type="entry name" value="EFh"/>
    <property type="match status" value="2"/>
</dbReference>
<evidence type="ECO:0000259" key="3">
    <source>
        <dbReference type="PROSITE" id="PS50222"/>
    </source>
</evidence>
<feature type="domain" description="EF-hand" evidence="3">
    <location>
        <begin position="80"/>
        <end position="115"/>
    </location>
</feature>
<dbReference type="PROSITE" id="PS00018">
    <property type="entry name" value="EF_HAND_1"/>
    <property type="match status" value="2"/>
</dbReference>
<evidence type="ECO:0000256" key="1">
    <source>
        <dbReference type="ARBA" id="ARBA00022837"/>
    </source>
</evidence>
<dbReference type="GO" id="GO:0005509">
    <property type="term" value="F:calcium ion binding"/>
    <property type="evidence" value="ECO:0007669"/>
    <property type="project" value="InterPro"/>
</dbReference>
<dbReference type="AlphaFoldDB" id="A0A7S2F6P0"/>
<evidence type="ECO:0000256" key="2">
    <source>
        <dbReference type="SAM" id="Phobius"/>
    </source>
</evidence>
<dbReference type="EMBL" id="HBGQ01013607">
    <property type="protein sequence ID" value="CAD9377332.1"/>
    <property type="molecule type" value="Transcribed_RNA"/>
</dbReference>
<dbReference type="PROSITE" id="PS50222">
    <property type="entry name" value="EF_HAND_2"/>
    <property type="match status" value="2"/>
</dbReference>
<keyword evidence="2" id="KW-0812">Transmembrane</keyword>
<organism evidence="4">
    <name type="scientific">Alexandrium andersonii</name>
    <dbReference type="NCBI Taxonomy" id="327968"/>
    <lineage>
        <taxon>Eukaryota</taxon>
        <taxon>Sar</taxon>
        <taxon>Alveolata</taxon>
        <taxon>Dinophyceae</taxon>
        <taxon>Gonyaulacales</taxon>
        <taxon>Pyrocystaceae</taxon>
        <taxon>Alexandrium</taxon>
    </lineage>
</organism>
<dbReference type="InterPro" id="IPR002048">
    <property type="entry name" value="EF_hand_dom"/>
</dbReference>
<dbReference type="Gene3D" id="1.10.238.10">
    <property type="entry name" value="EF-hand"/>
    <property type="match status" value="1"/>
</dbReference>
<proteinExistence type="predicted"/>
<keyword evidence="2" id="KW-0472">Membrane</keyword>
<sequence length="200" mass="22902">MDRSMLALFMAMSGGNDWSAYYDALRPLPWPYRCFFLIYISFALFAVVNIVTGVFVDSAMQSNSEDKVITAHEELESKKDYLRAMREIFNEMDEDDTGSISLMEFEKKLSDERVVAYFSAMKLDVSDARKLFLLIDHDHSDEVDIDEFVTGCYKLQGESRSLDVKLMQYELNFVREGVSKISESVVGIQKCVRALQSSKS</sequence>
<name>A0A7S2F6P0_9DINO</name>
<protein>
    <recommendedName>
        <fullName evidence="3">EF-hand domain-containing protein</fullName>
    </recommendedName>
</protein>
<reference evidence="4" key="1">
    <citation type="submission" date="2021-01" db="EMBL/GenBank/DDBJ databases">
        <authorList>
            <person name="Corre E."/>
            <person name="Pelletier E."/>
            <person name="Niang G."/>
            <person name="Scheremetjew M."/>
            <person name="Finn R."/>
            <person name="Kale V."/>
            <person name="Holt S."/>
            <person name="Cochrane G."/>
            <person name="Meng A."/>
            <person name="Brown T."/>
            <person name="Cohen L."/>
        </authorList>
    </citation>
    <scope>NUCLEOTIDE SEQUENCE</scope>
    <source>
        <strain evidence="4">CCMP2222</strain>
    </source>
</reference>